<gene>
    <name evidence="7" type="ORF">BN973_02952</name>
</gene>
<dbReference type="GO" id="GO:0046872">
    <property type="term" value="F:metal ion binding"/>
    <property type="evidence" value="ECO:0007669"/>
    <property type="project" value="UniProtKB-KW"/>
</dbReference>
<evidence type="ECO:0000256" key="4">
    <source>
        <dbReference type="ARBA" id="ARBA00022619"/>
    </source>
</evidence>
<proteinExistence type="predicted"/>
<reference evidence="7" key="1">
    <citation type="journal article" date="2014" name="Genome Announc.">
        <title>Draft Genome Sequence of Mycobacterium triplex DSM 44626.</title>
        <authorList>
            <person name="Sassi M."/>
            <person name="Croce O."/>
            <person name="Robert C."/>
            <person name="Raoult D."/>
            <person name="Drancourt M."/>
        </authorList>
    </citation>
    <scope>NUCLEOTIDE SEQUENCE [LARGE SCALE GENOMIC DNA]</scope>
    <source>
        <strain evidence="7">DSM 44626</strain>
    </source>
</reference>
<evidence type="ECO:0000256" key="2">
    <source>
        <dbReference type="ARBA" id="ARBA00004904"/>
    </source>
</evidence>
<dbReference type="UniPathway" id="UPA00275">
    <property type="reaction ID" value="UER00399"/>
</dbReference>
<comment type="function">
    <text evidence="1">Catalyzes the conversion of D-ribulose 5-phosphate to formate and 3,4-dihydroxy-2-butanone 4-phosphate.</text>
</comment>
<dbReference type="GO" id="GO:0016787">
    <property type="term" value="F:hydrolase activity"/>
    <property type="evidence" value="ECO:0007669"/>
    <property type="project" value="UniProtKB-KW"/>
</dbReference>
<accession>A0A024JZA0</accession>
<feature type="region of interest" description="Disordered" evidence="6">
    <location>
        <begin position="149"/>
        <end position="178"/>
    </location>
</feature>
<organism evidence="7">
    <name type="scientific">Mycobacterium triplex</name>
    <dbReference type="NCBI Taxonomy" id="47839"/>
    <lineage>
        <taxon>Bacteria</taxon>
        <taxon>Bacillati</taxon>
        <taxon>Actinomycetota</taxon>
        <taxon>Actinomycetes</taxon>
        <taxon>Mycobacteriales</taxon>
        <taxon>Mycobacteriaceae</taxon>
        <taxon>Mycobacterium</taxon>
        <taxon>Mycobacterium simiae complex</taxon>
    </lineage>
</organism>
<dbReference type="EC" id="4.1.99.12" evidence="3"/>
<dbReference type="PANTHER" id="PTHR21327">
    <property type="entry name" value="GTP CYCLOHYDROLASE II-RELATED"/>
    <property type="match status" value="1"/>
</dbReference>
<evidence type="ECO:0000256" key="3">
    <source>
        <dbReference type="ARBA" id="ARBA00012153"/>
    </source>
</evidence>
<evidence type="ECO:0000256" key="5">
    <source>
        <dbReference type="ARBA" id="ARBA00022723"/>
    </source>
</evidence>
<dbReference type="InterPro" id="IPR017945">
    <property type="entry name" value="DHBP_synth_RibB-like_a/b_dom"/>
</dbReference>
<keyword evidence="4" id="KW-0686">Riboflavin biosynthesis</keyword>
<dbReference type="AlphaFoldDB" id="A0A024JZA0"/>
<dbReference type="Pfam" id="PF00926">
    <property type="entry name" value="DHBP_synthase"/>
    <property type="match status" value="1"/>
</dbReference>
<keyword evidence="7" id="KW-0378">Hydrolase</keyword>
<dbReference type="GO" id="GO:0008686">
    <property type="term" value="F:3,4-dihydroxy-2-butanone-4-phosphate synthase activity"/>
    <property type="evidence" value="ECO:0007669"/>
    <property type="project" value="UniProtKB-EC"/>
</dbReference>
<name>A0A024JZA0_9MYCO</name>
<protein>
    <recommendedName>
        <fullName evidence="3">3,4-dihydroxy-2-butanone-4-phosphate synthase</fullName>
        <ecNumber evidence="3">4.1.99.12</ecNumber>
    </recommendedName>
</protein>
<reference evidence="7" key="2">
    <citation type="submission" date="2014-04" db="EMBL/GenBank/DDBJ databases">
        <authorList>
            <person name="Xu Y.W."/>
            <person name="Yang Q."/>
        </authorList>
    </citation>
    <scope>NUCLEOTIDE SEQUENCE</scope>
    <source>
        <strain evidence="7">DSM 44626</strain>
    </source>
</reference>
<dbReference type="STRING" id="47839.BN973_02952"/>
<dbReference type="InterPro" id="IPR000422">
    <property type="entry name" value="DHBP_synthase_RibB"/>
</dbReference>
<dbReference type="PANTHER" id="PTHR21327:SF18">
    <property type="entry name" value="3,4-DIHYDROXY-2-BUTANONE 4-PHOSPHATE SYNTHASE"/>
    <property type="match status" value="1"/>
</dbReference>
<dbReference type="Proteomes" id="UP000028880">
    <property type="component" value="Unassembled WGS sequence"/>
</dbReference>
<sequence>MSESDTAAAAINAVRRGKIVIVTDDESRENEGDLVMAADAATEANIAFFLQHTSGLLCIGLDPRRCDRLGLDQMVPDNADPKRTAFTVSVDSKAGVTNGISAGDRAHTLRCLVDPTAEATDFHTPRPYLSPASPARRCVGAARPYRSRRGLDAPCRTGHRWGPLRGGQPRQENHGAAA</sequence>
<evidence type="ECO:0000256" key="1">
    <source>
        <dbReference type="ARBA" id="ARBA00002284"/>
    </source>
</evidence>
<dbReference type="GO" id="GO:0005829">
    <property type="term" value="C:cytosol"/>
    <property type="evidence" value="ECO:0007669"/>
    <property type="project" value="TreeGrafter"/>
</dbReference>
<dbReference type="Gene3D" id="3.90.870.10">
    <property type="entry name" value="DHBP synthase"/>
    <property type="match status" value="1"/>
</dbReference>
<dbReference type="GO" id="GO:0009231">
    <property type="term" value="P:riboflavin biosynthetic process"/>
    <property type="evidence" value="ECO:0007669"/>
    <property type="project" value="UniProtKB-UniPathway"/>
</dbReference>
<dbReference type="HOGENOM" id="CLU_1509024_0_0_11"/>
<dbReference type="EMBL" id="HG964446">
    <property type="protein sequence ID" value="CDO88583.1"/>
    <property type="molecule type" value="Genomic_DNA"/>
</dbReference>
<dbReference type="SUPFAM" id="SSF55821">
    <property type="entry name" value="YrdC/RibB"/>
    <property type="match status" value="1"/>
</dbReference>
<keyword evidence="5" id="KW-0479">Metal-binding</keyword>
<evidence type="ECO:0000313" key="7">
    <source>
        <dbReference type="EMBL" id="CDO88583.1"/>
    </source>
</evidence>
<evidence type="ECO:0000256" key="6">
    <source>
        <dbReference type="SAM" id="MobiDB-lite"/>
    </source>
</evidence>
<comment type="pathway">
    <text evidence="2">Cofactor biosynthesis; riboflavin biosynthesis; 2-hydroxy-3-oxobutyl phosphate from D-ribulose 5-phosphate: step 1/1.</text>
</comment>